<sequence length="147" mass="16801">MAQQISLHNPNSVLRLQRVTHSTDKLTNEQFKAAANLTMAFHLQGQTAIHIPLDLQGQNNFLGPIRLPWVIQDTATRMTTTDDNVHKVRLFAQSMVGGPVTFDPWAQITYNGTTGKLWEFLSALAMLGWDHFWVIDRVVFWFEEVHT</sequence>
<dbReference type="KEGG" id="glz:GLAREA_06219"/>
<proteinExistence type="predicted"/>
<protein>
    <submittedName>
        <fullName evidence="1">Uncharacterized protein</fullName>
    </submittedName>
</protein>
<gene>
    <name evidence="1" type="ORF">GLAREA_06219</name>
</gene>
<name>S3D411_GLAL2</name>
<dbReference type="AlphaFoldDB" id="S3D411"/>
<organism evidence="1 2">
    <name type="scientific">Glarea lozoyensis (strain ATCC 20868 / MF5171)</name>
    <dbReference type="NCBI Taxonomy" id="1116229"/>
    <lineage>
        <taxon>Eukaryota</taxon>
        <taxon>Fungi</taxon>
        <taxon>Dikarya</taxon>
        <taxon>Ascomycota</taxon>
        <taxon>Pezizomycotina</taxon>
        <taxon>Leotiomycetes</taxon>
        <taxon>Helotiales</taxon>
        <taxon>Helotiaceae</taxon>
        <taxon>Glarea</taxon>
    </lineage>
</organism>
<dbReference type="HOGENOM" id="CLU_1768243_0_0_1"/>
<reference evidence="1 2" key="1">
    <citation type="journal article" date="2013" name="BMC Genomics">
        <title>Genomics-driven discovery of the pneumocandin biosynthetic gene cluster in the fungus Glarea lozoyensis.</title>
        <authorList>
            <person name="Chen L."/>
            <person name="Yue Q."/>
            <person name="Zhang X."/>
            <person name="Xiang M."/>
            <person name="Wang C."/>
            <person name="Li S."/>
            <person name="Che Y."/>
            <person name="Ortiz-Lopez F.J."/>
            <person name="Bills G.F."/>
            <person name="Liu X."/>
            <person name="An Z."/>
        </authorList>
    </citation>
    <scope>NUCLEOTIDE SEQUENCE [LARGE SCALE GENOMIC DNA]</scope>
    <source>
        <strain evidence="2">ATCC 20868 / MF5171</strain>
    </source>
</reference>
<evidence type="ECO:0000313" key="2">
    <source>
        <dbReference type="Proteomes" id="UP000016922"/>
    </source>
</evidence>
<evidence type="ECO:0000313" key="1">
    <source>
        <dbReference type="EMBL" id="EPE33207.1"/>
    </source>
</evidence>
<dbReference type="EMBL" id="KE145358">
    <property type="protein sequence ID" value="EPE33207.1"/>
    <property type="molecule type" value="Genomic_DNA"/>
</dbReference>
<dbReference type="GeneID" id="19465273"/>
<dbReference type="RefSeq" id="XP_008079824.1">
    <property type="nucleotide sequence ID" value="XM_008081633.1"/>
</dbReference>
<accession>S3D411</accession>
<dbReference type="Proteomes" id="UP000016922">
    <property type="component" value="Unassembled WGS sequence"/>
</dbReference>
<keyword evidence="2" id="KW-1185">Reference proteome</keyword>